<reference evidence="1" key="1">
    <citation type="submission" date="2019-03" db="EMBL/GenBank/DDBJ databases">
        <title>WGS assembly of Setaria viridis.</title>
        <authorList>
            <person name="Huang P."/>
            <person name="Jenkins J."/>
            <person name="Grimwood J."/>
            <person name="Barry K."/>
            <person name="Healey A."/>
            <person name="Mamidi S."/>
            <person name="Sreedasyam A."/>
            <person name="Shu S."/>
            <person name="Feldman M."/>
            <person name="Wu J."/>
            <person name="Yu Y."/>
            <person name="Chen C."/>
            <person name="Johnson J."/>
            <person name="Rokhsar D."/>
            <person name="Baxter I."/>
            <person name="Schmutz J."/>
            <person name="Brutnell T."/>
            <person name="Kellogg E."/>
        </authorList>
    </citation>
    <scope>NUCLEOTIDE SEQUENCE [LARGE SCALE GENOMIC DNA]</scope>
</reference>
<proteinExistence type="predicted"/>
<accession>A0A4V6D9X6</accession>
<organism evidence="1 2">
    <name type="scientific">Setaria viridis</name>
    <name type="common">Green bristlegrass</name>
    <name type="synonym">Setaria italica subsp. viridis</name>
    <dbReference type="NCBI Taxonomy" id="4556"/>
    <lineage>
        <taxon>Eukaryota</taxon>
        <taxon>Viridiplantae</taxon>
        <taxon>Streptophyta</taxon>
        <taxon>Embryophyta</taxon>
        <taxon>Tracheophyta</taxon>
        <taxon>Spermatophyta</taxon>
        <taxon>Magnoliopsida</taxon>
        <taxon>Liliopsida</taxon>
        <taxon>Poales</taxon>
        <taxon>Poaceae</taxon>
        <taxon>PACMAD clade</taxon>
        <taxon>Panicoideae</taxon>
        <taxon>Panicodae</taxon>
        <taxon>Paniceae</taxon>
        <taxon>Cenchrinae</taxon>
        <taxon>Setaria</taxon>
    </lineage>
</organism>
<dbReference type="AlphaFoldDB" id="A0A4V6D9X6"/>
<name>A0A4V6D9X6_SETVI</name>
<evidence type="ECO:0000313" key="2">
    <source>
        <dbReference type="Proteomes" id="UP000298652"/>
    </source>
</evidence>
<keyword evidence="2" id="KW-1185">Reference proteome</keyword>
<dbReference type="Gramene" id="TKW27616">
    <property type="protein sequence ID" value="TKW27616"/>
    <property type="gene ID" value="SEVIR_3G268532v2"/>
</dbReference>
<dbReference type="Proteomes" id="UP000298652">
    <property type="component" value="Chromosome 3"/>
</dbReference>
<dbReference type="EMBL" id="CM016554">
    <property type="protein sequence ID" value="TKW27616.1"/>
    <property type="molecule type" value="Genomic_DNA"/>
</dbReference>
<gene>
    <name evidence="1" type="ORF">SEVIR_3G268532v2</name>
</gene>
<protein>
    <submittedName>
        <fullName evidence="1">Uncharacterized protein</fullName>
    </submittedName>
</protein>
<sequence>MTQQVDTYFEDVVVVEDASEDEEIVSGMGITIESPIFLITVEDDPTHSTADRGSTIIVSSPDTTSINGEYLGCPPIHPPSPPSMATRRQCKSYDRSSLRRSAHLAQCNVLEDLGILENDGNLNEDAIQEYANRLKDLLPLDHLKPLKGLKSRAFLDLLVEVSCFL</sequence>
<evidence type="ECO:0000313" key="1">
    <source>
        <dbReference type="EMBL" id="TKW27616.1"/>
    </source>
</evidence>